<comment type="caution">
    <text evidence="13">The sequence shown here is derived from an EMBL/GenBank/DDBJ whole genome shotgun (WGS) entry which is preliminary data.</text>
</comment>
<dbReference type="InterPro" id="IPR027417">
    <property type="entry name" value="P-loop_NTPase"/>
</dbReference>
<keyword evidence="6" id="KW-0067">ATP-binding</keyword>
<dbReference type="CDD" id="cd03244">
    <property type="entry name" value="ABCC_MRP_domain2"/>
    <property type="match status" value="1"/>
</dbReference>
<feature type="transmembrane region" description="Helical" evidence="10">
    <location>
        <begin position="204"/>
        <end position="224"/>
    </location>
</feature>
<sequence length="768" mass="85681">MKDGRISLKGTPAELHTQSTLSRVLADAESAKEMPKEKTATKDRKGKSVEGILESSSDAFSKDGGATEDYLAKAVNDTKCEDEYNLERLQRVAQQKGLGSNSDLSTLQGILVRDEEREEGLIKIEVWRIYVSACGSKIFWIMLVLLLALWQAMRIAQNYWIKIWVNSNNSNTNRQTAYEPFLSGAYAIDTNTGNRLLSRHHSSIYWLGIYFLIGFMYIFGRAVHEGFIYRASIRAARTLHAHLLQAIMHATPRFFDSTPLGRIVSRFSHDMQVIDGPAIEKIMWGIAHVIEVLCAYTAISMVTPAFVMVAIAITPVYVGYAYYYLNVSRELKRLDSNNMSPLLSLFGELIQGASTIRAFGVKQHYIKEALNRITAHSRSYYMCEAAPRWLSVRAGFASATLSFSCAIFIIMNLDWIDAGLAGFAFANSLAIGDHMYWAISDYNANESNMNAVERVKQYLDIKQEAALESELEYKPPASWPTKGDVQIEDLVAEYVPGVPVLHGISLSVKHGEKIGVVGRTGAGKSTLSLALLRFVEASGGRIVLDGIDISKIGLEDLRRNVTIIPQDPVLFNGTIRFNLDPFNEYPDEIVWDALRRTHLVREHGSHSSSSAASISTGEDGIEAAEPLAVERMSGIFSSLDAEIKENGQSLSLGQRQLVALARALVRRSRLIIMDEATASVDFDTDDRIQRTIRGYEFADSTLFCIAHRLRTIIDYDRVLVLDKGKVAEFDTPYNLLQSKDGIFRSMCEKSGEYEYLVAASSRRDNNTV</sequence>
<keyword evidence="7 10" id="KW-1133">Transmembrane helix</keyword>
<feature type="transmembrane region" description="Helical" evidence="10">
    <location>
        <begin position="127"/>
        <end position="150"/>
    </location>
</feature>
<evidence type="ECO:0000256" key="1">
    <source>
        <dbReference type="ARBA" id="ARBA00004141"/>
    </source>
</evidence>
<dbReference type="FunFam" id="3.40.50.300:FF:000565">
    <property type="entry name" value="ABC bile acid transporter"/>
    <property type="match status" value="1"/>
</dbReference>
<comment type="subcellular location">
    <subcellularLocation>
        <location evidence="1">Membrane</location>
        <topology evidence="1">Multi-pass membrane protein</topology>
    </subcellularLocation>
</comment>
<dbReference type="GO" id="GO:0005524">
    <property type="term" value="F:ATP binding"/>
    <property type="evidence" value="ECO:0007669"/>
    <property type="project" value="UniProtKB-KW"/>
</dbReference>
<evidence type="ECO:0000256" key="3">
    <source>
        <dbReference type="ARBA" id="ARBA00022692"/>
    </source>
</evidence>
<dbReference type="InterPro" id="IPR003439">
    <property type="entry name" value="ABC_transporter-like_ATP-bd"/>
</dbReference>
<feature type="compositionally biased region" description="Basic and acidic residues" evidence="9">
    <location>
        <begin position="29"/>
        <end position="48"/>
    </location>
</feature>
<organism evidence="13 14">
    <name type="scientific">Coemansia spiralis</name>
    <dbReference type="NCBI Taxonomy" id="417178"/>
    <lineage>
        <taxon>Eukaryota</taxon>
        <taxon>Fungi</taxon>
        <taxon>Fungi incertae sedis</taxon>
        <taxon>Zoopagomycota</taxon>
        <taxon>Kickxellomycotina</taxon>
        <taxon>Kickxellomycetes</taxon>
        <taxon>Kickxellales</taxon>
        <taxon>Kickxellaceae</taxon>
        <taxon>Coemansia</taxon>
    </lineage>
</organism>
<dbReference type="SUPFAM" id="SSF90123">
    <property type="entry name" value="ABC transporter transmembrane region"/>
    <property type="match status" value="1"/>
</dbReference>
<dbReference type="Proteomes" id="UP001151518">
    <property type="component" value="Unassembled WGS sequence"/>
</dbReference>
<evidence type="ECO:0000256" key="4">
    <source>
        <dbReference type="ARBA" id="ARBA00022737"/>
    </source>
</evidence>
<dbReference type="PROSITE" id="PS00211">
    <property type="entry name" value="ABC_TRANSPORTER_1"/>
    <property type="match status" value="1"/>
</dbReference>
<feature type="domain" description="ABC transporter" evidence="11">
    <location>
        <begin position="485"/>
        <end position="748"/>
    </location>
</feature>
<proteinExistence type="predicted"/>
<dbReference type="PROSITE" id="PS50893">
    <property type="entry name" value="ABC_TRANSPORTER_2"/>
    <property type="match status" value="1"/>
</dbReference>
<gene>
    <name evidence="13" type="ORF">GGI25_005160</name>
</gene>
<dbReference type="FunFam" id="1.20.1560.10:FF:000013">
    <property type="entry name" value="ABC transporter C family member 2"/>
    <property type="match status" value="1"/>
</dbReference>
<evidence type="ECO:0000256" key="6">
    <source>
        <dbReference type="ARBA" id="ARBA00022840"/>
    </source>
</evidence>
<dbReference type="EMBL" id="JANBTW010000084">
    <property type="protein sequence ID" value="KAJ2672398.1"/>
    <property type="molecule type" value="Genomic_DNA"/>
</dbReference>
<dbReference type="SUPFAM" id="SSF52540">
    <property type="entry name" value="P-loop containing nucleoside triphosphate hydrolases"/>
    <property type="match status" value="1"/>
</dbReference>
<keyword evidence="4" id="KW-0677">Repeat</keyword>
<evidence type="ECO:0000259" key="12">
    <source>
        <dbReference type="PROSITE" id="PS50929"/>
    </source>
</evidence>
<dbReference type="AlphaFoldDB" id="A0A9W8G3F9"/>
<evidence type="ECO:0000256" key="5">
    <source>
        <dbReference type="ARBA" id="ARBA00022741"/>
    </source>
</evidence>
<evidence type="ECO:0000259" key="11">
    <source>
        <dbReference type="PROSITE" id="PS50893"/>
    </source>
</evidence>
<dbReference type="GO" id="GO:0000329">
    <property type="term" value="C:fungal-type vacuole membrane"/>
    <property type="evidence" value="ECO:0007669"/>
    <property type="project" value="TreeGrafter"/>
</dbReference>
<dbReference type="Gene3D" id="1.20.1560.10">
    <property type="entry name" value="ABC transporter type 1, transmembrane domain"/>
    <property type="match status" value="1"/>
</dbReference>
<dbReference type="GO" id="GO:0140359">
    <property type="term" value="F:ABC-type transporter activity"/>
    <property type="evidence" value="ECO:0007669"/>
    <property type="project" value="InterPro"/>
</dbReference>
<evidence type="ECO:0000256" key="9">
    <source>
        <dbReference type="SAM" id="MobiDB-lite"/>
    </source>
</evidence>
<dbReference type="InterPro" id="IPR036640">
    <property type="entry name" value="ABC1_TM_sf"/>
</dbReference>
<dbReference type="GO" id="GO:0016887">
    <property type="term" value="F:ATP hydrolysis activity"/>
    <property type="evidence" value="ECO:0007669"/>
    <property type="project" value="InterPro"/>
</dbReference>
<keyword evidence="5" id="KW-0547">Nucleotide-binding</keyword>
<protein>
    <recommendedName>
        <fullName evidence="15">P-loop containing nucleoside triphosphate hydrolase protein</fullName>
    </recommendedName>
</protein>
<keyword evidence="2" id="KW-0813">Transport</keyword>
<evidence type="ECO:0000313" key="13">
    <source>
        <dbReference type="EMBL" id="KAJ2672398.1"/>
    </source>
</evidence>
<dbReference type="OrthoDB" id="6500128at2759"/>
<dbReference type="PROSITE" id="PS50929">
    <property type="entry name" value="ABC_TM1F"/>
    <property type="match status" value="1"/>
</dbReference>
<feature type="domain" description="ABC transmembrane type-1" evidence="12">
    <location>
        <begin position="141"/>
        <end position="444"/>
    </location>
</feature>
<evidence type="ECO:0000256" key="8">
    <source>
        <dbReference type="ARBA" id="ARBA00023136"/>
    </source>
</evidence>
<evidence type="ECO:0008006" key="15">
    <source>
        <dbReference type="Google" id="ProtNLM"/>
    </source>
</evidence>
<dbReference type="InterPro" id="IPR003593">
    <property type="entry name" value="AAA+_ATPase"/>
</dbReference>
<name>A0A9W8G3F9_9FUNG</name>
<evidence type="ECO:0000256" key="7">
    <source>
        <dbReference type="ARBA" id="ARBA00022989"/>
    </source>
</evidence>
<dbReference type="SMART" id="SM00382">
    <property type="entry name" value="AAA"/>
    <property type="match status" value="1"/>
</dbReference>
<dbReference type="CDD" id="cd18604">
    <property type="entry name" value="ABC_6TM_VMR1_D2_like"/>
    <property type="match status" value="1"/>
</dbReference>
<feature type="region of interest" description="Disordered" evidence="9">
    <location>
        <begin position="1"/>
        <end position="52"/>
    </location>
</feature>
<reference evidence="13" key="1">
    <citation type="submission" date="2022-07" db="EMBL/GenBank/DDBJ databases">
        <title>Phylogenomic reconstructions and comparative analyses of Kickxellomycotina fungi.</title>
        <authorList>
            <person name="Reynolds N.K."/>
            <person name="Stajich J.E."/>
            <person name="Barry K."/>
            <person name="Grigoriev I.V."/>
            <person name="Crous P."/>
            <person name="Smith M.E."/>
        </authorList>
    </citation>
    <scope>NUCLEOTIDE SEQUENCE</scope>
    <source>
        <strain evidence="13">NRRL 3115</strain>
    </source>
</reference>
<dbReference type="Pfam" id="PF00664">
    <property type="entry name" value="ABC_membrane"/>
    <property type="match status" value="1"/>
</dbReference>
<dbReference type="InterPro" id="IPR017871">
    <property type="entry name" value="ABC_transporter-like_CS"/>
</dbReference>
<dbReference type="PANTHER" id="PTHR24223">
    <property type="entry name" value="ATP-BINDING CASSETTE SUB-FAMILY C"/>
    <property type="match status" value="1"/>
</dbReference>
<evidence type="ECO:0000256" key="10">
    <source>
        <dbReference type="SAM" id="Phobius"/>
    </source>
</evidence>
<dbReference type="Pfam" id="PF00005">
    <property type="entry name" value="ABC_tran"/>
    <property type="match status" value="1"/>
</dbReference>
<dbReference type="Gene3D" id="3.40.50.300">
    <property type="entry name" value="P-loop containing nucleotide triphosphate hydrolases"/>
    <property type="match status" value="1"/>
</dbReference>
<dbReference type="PANTHER" id="PTHR24223:SF353">
    <property type="entry name" value="ABC TRANSPORTER ATP-BINDING PROTEIN_PERMEASE VMR1-RELATED"/>
    <property type="match status" value="1"/>
</dbReference>
<keyword evidence="3 10" id="KW-0812">Transmembrane</keyword>
<dbReference type="InterPro" id="IPR050173">
    <property type="entry name" value="ABC_transporter_C-like"/>
</dbReference>
<accession>A0A9W8G3F9</accession>
<evidence type="ECO:0000313" key="14">
    <source>
        <dbReference type="Proteomes" id="UP001151518"/>
    </source>
</evidence>
<feature type="transmembrane region" description="Helical" evidence="10">
    <location>
        <begin position="394"/>
        <end position="413"/>
    </location>
</feature>
<dbReference type="InterPro" id="IPR011527">
    <property type="entry name" value="ABC1_TM_dom"/>
</dbReference>
<evidence type="ECO:0000256" key="2">
    <source>
        <dbReference type="ARBA" id="ARBA00022448"/>
    </source>
</evidence>
<keyword evidence="8 10" id="KW-0472">Membrane</keyword>
<feature type="transmembrane region" description="Helical" evidence="10">
    <location>
        <begin position="305"/>
        <end position="325"/>
    </location>
</feature>